<keyword evidence="2" id="KW-0158">Chromosome</keyword>
<evidence type="ECO:0000256" key="5">
    <source>
        <dbReference type="ARBA" id="ARBA00022691"/>
    </source>
</evidence>
<dbReference type="PROSITE" id="PS50868">
    <property type="entry name" value="POST_SET"/>
    <property type="match status" value="1"/>
</dbReference>
<feature type="region of interest" description="Disordered" evidence="8">
    <location>
        <begin position="1"/>
        <end position="59"/>
    </location>
</feature>
<feature type="compositionally biased region" description="Low complexity" evidence="8">
    <location>
        <begin position="21"/>
        <end position="37"/>
    </location>
</feature>
<evidence type="ECO:0000256" key="3">
    <source>
        <dbReference type="ARBA" id="ARBA00022603"/>
    </source>
</evidence>
<dbReference type="Pfam" id="PF00856">
    <property type="entry name" value="SET"/>
    <property type="match status" value="1"/>
</dbReference>
<dbReference type="GO" id="GO:0042054">
    <property type="term" value="F:histone methyltransferase activity"/>
    <property type="evidence" value="ECO:0007669"/>
    <property type="project" value="InterPro"/>
</dbReference>
<dbReference type="GO" id="GO:0032259">
    <property type="term" value="P:methylation"/>
    <property type="evidence" value="ECO:0007669"/>
    <property type="project" value="UniProtKB-KW"/>
</dbReference>
<feature type="compositionally biased region" description="Basic residues" evidence="8">
    <location>
        <begin position="1"/>
        <end position="12"/>
    </location>
</feature>
<sequence length="432" mass="49691">MRHQMTRRRKRHVSVDDDIAPSRPNRSASSSTSSLNSMLELPRSRRAKATPKGPTISDVLRDPDFLASIERMNKDATPTTVWTWMRDRDIIGKEFADVYARASDLPHLMEDEMNALPEFARHANEMQRKIFEAAIAQADMTHRSPPIRIINTIDNEMTPPFEFHYTNLMYHSDQVPKPDLDNLVGCDCRGKCNPKNRKCACVRRQEEVMSECGFAYDANRTLQYHQLPIHECNAMCRCDDDCQNRVVQHGRQVAVNIQKTANKGWGIFAAQYIPAHTFLGIYSGEYVTDREGEHRGSLYNNFGRSYLFDLDFWYLKHDGEDDVKFTIDAFHAGNFTRYLNHSCDPNCKINAVYINEANRDKPLITIFTCQNVRSGEELCFSYHGSEDEEEEEEQVRKSKKKKQKGKAKEKTLAPVYAACMCGARNCRGSMWS</sequence>
<dbReference type="SMART" id="SM00317">
    <property type="entry name" value="SET"/>
    <property type="match status" value="1"/>
</dbReference>
<evidence type="ECO:0000259" key="9">
    <source>
        <dbReference type="PROSITE" id="PS50280"/>
    </source>
</evidence>
<feature type="region of interest" description="Disordered" evidence="8">
    <location>
        <begin position="389"/>
        <end position="410"/>
    </location>
</feature>
<accession>A0A8K0UFE0</accession>
<organism evidence="12 13">
    <name type="scientific">Cristinia sonorae</name>
    <dbReference type="NCBI Taxonomy" id="1940300"/>
    <lineage>
        <taxon>Eukaryota</taxon>
        <taxon>Fungi</taxon>
        <taxon>Dikarya</taxon>
        <taxon>Basidiomycota</taxon>
        <taxon>Agaricomycotina</taxon>
        <taxon>Agaricomycetes</taxon>
        <taxon>Agaricomycetidae</taxon>
        <taxon>Agaricales</taxon>
        <taxon>Pleurotineae</taxon>
        <taxon>Stephanosporaceae</taxon>
        <taxon>Cristinia</taxon>
    </lineage>
</organism>
<dbReference type="AlphaFoldDB" id="A0A8K0UFE0"/>
<dbReference type="PROSITE" id="PS50280">
    <property type="entry name" value="SET"/>
    <property type="match status" value="1"/>
</dbReference>
<evidence type="ECO:0000313" key="12">
    <source>
        <dbReference type="EMBL" id="KAH8080289.1"/>
    </source>
</evidence>
<comment type="subcellular location">
    <subcellularLocation>
        <location evidence="1">Chromosome</location>
    </subcellularLocation>
</comment>
<dbReference type="PANTHER" id="PTHR46223">
    <property type="entry name" value="HISTONE-LYSINE N-METHYLTRANSFERASE SUV39H"/>
    <property type="match status" value="1"/>
</dbReference>
<evidence type="ECO:0000256" key="1">
    <source>
        <dbReference type="ARBA" id="ARBA00004286"/>
    </source>
</evidence>
<evidence type="ECO:0000256" key="7">
    <source>
        <dbReference type="ARBA" id="ARBA00022833"/>
    </source>
</evidence>
<keyword evidence="4" id="KW-0808">Transferase</keyword>
<reference evidence="12" key="1">
    <citation type="journal article" date="2021" name="New Phytol.">
        <title>Evolutionary innovations through gain and loss of genes in the ectomycorrhizal Boletales.</title>
        <authorList>
            <person name="Wu G."/>
            <person name="Miyauchi S."/>
            <person name="Morin E."/>
            <person name="Kuo A."/>
            <person name="Drula E."/>
            <person name="Varga T."/>
            <person name="Kohler A."/>
            <person name="Feng B."/>
            <person name="Cao Y."/>
            <person name="Lipzen A."/>
            <person name="Daum C."/>
            <person name="Hundley H."/>
            <person name="Pangilinan J."/>
            <person name="Johnson J."/>
            <person name="Barry K."/>
            <person name="LaButti K."/>
            <person name="Ng V."/>
            <person name="Ahrendt S."/>
            <person name="Min B."/>
            <person name="Choi I.G."/>
            <person name="Park H."/>
            <person name="Plett J.M."/>
            <person name="Magnuson J."/>
            <person name="Spatafora J.W."/>
            <person name="Nagy L.G."/>
            <person name="Henrissat B."/>
            <person name="Grigoriev I.V."/>
            <person name="Yang Z.L."/>
            <person name="Xu J."/>
            <person name="Martin F.M."/>
        </authorList>
    </citation>
    <scope>NUCLEOTIDE SEQUENCE</scope>
    <source>
        <strain evidence="12">KKN 215</strain>
    </source>
</reference>
<dbReference type="GO" id="GO:0008270">
    <property type="term" value="F:zinc ion binding"/>
    <property type="evidence" value="ECO:0007669"/>
    <property type="project" value="InterPro"/>
</dbReference>
<proteinExistence type="predicted"/>
<evidence type="ECO:0000256" key="4">
    <source>
        <dbReference type="ARBA" id="ARBA00022679"/>
    </source>
</evidence>
<protein>
    <submittedName>
        <fullName evidence="12">SET domain-containing protein</fullName>
    </submittedName>
</protein>
<dbReference type="EMBL" id="JAEVFJ010000054">
    <property type="protein sequence ID" value="KAH8080289.1"/>
    <property type="molecule type" value="Genomic_DNA"/>
</dbReference>
<dbReference type="Gene3D" id="2.170.270.10">
    <property type="entry name" value="SET domain"/>
    <property type="match status" value="1"/>
</dbReference>
<dbReference type="Proteomes" id="UP000813824">
    <property type="component" value="Unassembled WGS sequence"/>
</dbReference>
<gene>
    <name evidence="12" type="ORF">BXZ70DRAFT_642482</name>
</gene>
<dbReference type="GO" id="GO:0005634">
    <property type="term" value="C:nucleus"/>
    <property type="evidence" value="ECO:0007669"/>
    <property type="project" value="InterPro"/>
</dbReference>
<dbReference type="PROSITE" id="PS50867">
    <property type="entry name" value="PRE_SET"/>
    <property type="match status" value="1"/>
</dbReference>
<name>A0A8K0UFE0_9AGAR</name>
<dbReference type="InterPro" id="IPR050973">
    <property type="entry name" value="H3K9_Histone-Lys_N-MTase"/>
</dbReference>
<comment type="caution">
    <text evidence="12">The sequence shown here is derived from an EMBL/GenBank/DDBJ whole genome shotgun (WGS) entry which is preliminary data.</text>
</comment>
<dbReference type="GO" id="GO:0005694">
    <property type="term" value="C:chromosome"/>
    <property type="evidence" value="ECO:0007669"/>
    <property type="project" value="UniProtKB-SubCell"/>
</dbReference>
<dbReference type="InterPro" id="IPR003616">
    <property type="entry name" value="Post-SET_dom"/>
</dbReference>
<keyword evidence="5" id="KW-0949">S-adenosyl-L-methionine</keyword>
<keyword evidence="7" id="KW-0862">Zinc</keyword>
<dbReference type="SMART" id="SM00468">
    <property type="entry name" value="PreSET"/>
    <property type="match status" value="1"/>
</dbReference>
<feature type="domain" description="SET" evidence="9">
    <location>
        <begin position="253"/>
        <end position="383"/>
    </location>
</feature>
<dbReference type="PANTHER" id="PTHR46223:SF3">
    <property type="entry name" value="HISTONE-LYSINE N-METHYLTRANSFERASE SET-23"/>
    <property type="match status" value="1"/>
</dbReference>
<dbReference type="SUPFAM" id="SSF82199">
    <property type="entry name" value="SET domain"/>
    <property type="match status" value="1"/>
</dbReference>
<evidence type="ECO:0000256" key="8">
    <source>
        <dbReference type="SAM" id="MobiDB-lite"/>
    </source>
</evidence>
<keyword evidence="13" id="KW-1185">Reference proteome</keyword>
<evidence type="ECO:0000259" key="10">
    <source>
        <dbReference type="PROSITE" id="PS50867"/>
    </source>
</evidence>
<evidence type="ECO:0000313" key="13">
    <source>
        <dbReference type="Proteomes" id="UP000813824"/>
    </source>
</evidence>
<feature type="domain" description="Post-SET" evidence="11">
    <location>
        <begin position="415"/>
        <end position="431"/>
    </location>
</feature>
<keyword evidence="3" id="KW-0489">Methyltransferase</keyword>
<evidence type="ECO:0000259" key="11">
    <source>
        <dbReference type="PROSITE" id="PS50868"/>
    </source>
</evidence>
<dbReference type="InterPro" id="IPR001214">
    <property type="entry name" value="SET_dom"/>
</dbReference>
<evidence type="ECO:0000256" key="2">
    <source>
        <dbReference type="ARBA" id="ARBA00022454"/>
    </source>
</evidence>
<dbReference type="InterPro" id="IPR046341">
    <property type="entry name" value="SET_dom_sf"/>
</dbReference>
<evidence type="ECO:0000256" key="6">
    <source>
        <dbReference type="ARBA" id="ARBA00022723"/>
    </source>
</evidence>
<keyword evidence="6" id="KW-0479">Metal-binding</keyword>
<feature type="domain" description="Pre-SET" evidence="10">
    <location>
        <begin position="184"/>
        <end position="250"/>
    </location>
</feature>
<dbReference type="InterPro" id="IPR007728">
    <property type="entry name" value="Pre-SET_dom"/>
</dbReference>
<dbReference type="OrthoDB" id="308383at2759"/>